<protein>
    <recommendedName>
        <fullName evidence="3">YtxH domain-containing protein</fullName>
    </recommendedName>
</protein>
<comment type="caution">
    <text evidence="1">The sequence shown here is derived from an EMBL/GenBank/DDBJ whole genome shotgun (WGS) entry which is preliminary data.</text>
</comment>
<dbReference type="AlphaFoldDB" id="A0A4Y9IJI3"/>
<reference evidence="1 2" key="1">
    <citation type="submission" date="2019-03" db="EMBL/GenBank/DDBJ databases">
        <title>Diversity of the mouse oral microbiome.</title>
        <authorList>
            <person name="Joseph S."/>
            <person name="Aduse-Opoku J."/>
            <person name="Curtis M."/>
            <person name="Wade W."/>
            <person name="Hashim A."/>
        </authorList>
    </citation>
    <scope>NUCLEOTIDE SEQUENCE [LARGE SCALE GENOMIC DNA]</scope>
    <source>
        <strain evidence="1 2">P11</strain>
    </source>
</reference>
<dbReference type="OrthoDB" id="9897255at2"/>
<sequence length="76" mass="8322">MKKIISILSISVFVFVSCNTTRGAGKDYENAKESVTESVDKAVDKTKEGVGNVKDSWNNTKSDTIKTVIKKDVPVK</sequence>
<gene>
    <name evidence="1" type="ORF">E4T88_12185</name>
</gene>
<proteinExistence type="predicted"/>
<accession>A0A4Y9IJI3</accession>
<dbReference type="RefSeq" id="WP_006844253.1">
    <property type="nucleotide sequence ID" value="NZ_CABKPZ010000007.1"/>
</dbReference>
<dbReference type="PROSITE" id="PS51257">
    <property type="entry name" value="PROKAR_LIPOPROTEIN"/>
    <property type="match status" value="1"/>
</dbReference>
<name>A0A4Y9IJI3_9BACT</name>
<evidence type="ECO:0008006" key="3">
    <source>
        <dbReference type="Google" id="ProtNLM"/>
    </source>
</evidence>
<dbReference type="GeneID" id="78083503"/>
<organism evidence="1 2">
    <name type="scientific">Dysgonomonas mossii</name>
    <dbReference type="NCBI Taxonomy" id="163665"/>
    <lineage>
        <taxon>Bacteria</taxon>
        <taxon>Pseudomonadati</taxon>
        <taxon>Bacteroidota</taxon>
        <taxon>Bacteroidia</taxon>
        <taxon>Bacteroidales</taxon>
        <taxon>Dysgonomonadaceae</taxon>
        <taxon>Dysgonomonas</taxon>
    </lineage>
</organism>
<evidence type="ECO:0000313" key="1">
    <source>
        <dbReference type="EMBL" id="TFU88633.1"/>
    </source>
</evidence>
<evidence type="ECO:0000313" key="2">
    <source>
        <dbReference type="Proteomes" id="UP000298285"/>
    </source>
</evidence>
<dbReference type="EMBL" id="SPPK01000004">
    <property type="protein sequence ID" value="TFU88633.1"/>
    <property type="molecule type" value="Genomic_DNA"/>
</dbReference>
<dbReference type="Proteomes" id="UP000298285">
    <property type="component" value="Unassembled WGS sequence"/>
</dbReference>